<evidence type="ECO:0000313" key="2">
    <source>
        <dbReference type="EMBL" id="AMO35775.1"/>
    </source>
</evidence>
<dbReference type="RefSeq" id="WP_048708879.1">
    <property type="nucleotide sequence ID" value="NZ_CP014646.1"/>
</dbReference>
<organism evidence="2 3">
    <name type="scientific">Thauera humireducens</name>
    <dbReference type="NCBI Taxonomy" id="1134435"/>
    <lineage>
        <taxon>Bacteria</taxon>
        <taxon>Pseudomonadati</taxon>
        <taxon>Pseudomonadota</taxon>
        <taxon>Betaproteobacteria</taxon>
        <taxon>Rhodocyclales</taxon>
        <taxon>Zoogloeaceae</taxon>
        <taxon>Thauera</taxon>
    </lineage>
</organism>
<sequence length="134" mass="14623">MKTIIWILFFVILAAWTGMTALTVHVIDWIAHKSGTALQNDLSTVLDATALPSWLALWIDPAWLQSIHAGLVATIEGVRQIMPWLAAGMAWLSPLLWTVWALGALSLLIITVIGHRLLGSFFPANRPSPPGIHG</sequence>
<keyword evidence="3" id="KW-1185">Reference proteome</keyword>
<protein>
    <submittedName>
        <fullName evidence="2">Uncharacterized protein</fullName>
    </submittedName>
</protein>
<name>A0A140IDF0_9RHOO</name>
<reference evidence="3" key="1">
    <citation type="submission" date="2016-03" db="EMBL/GenBank/DDBJ databases">
        <authorList>
            <person name="Ma C."/>
            <person name="Zhou S."/>
            <person name="Yang G."/>
        </authorList>
    </citation>
    <scope>NUCLEOTIDE SEQUENCE [LARGE SCALE GENOMIC DNA]</scope>
    <source>
        <strain evidence="3">SgZ-1</strain>
    </source>
</reference>
<keyword evidence="1" id="KW-1133">Transmembrane helix</keyword>
<evidence type="ECO:0000256" key="1">
    <source>
        <dbReference type="SAM" id="Phobius"/>
    </source>
</evidence>
<dbReference type="KEGG" id="thu:AC731_001725"/>
<keyword evidence="1" id="KW-0472">Membrane</keyword>
<dbReference type="Proteomes" id="UP000036902">
    <property type="component" value="Chromosome"/>
</dbReference>
<feature type="transmembrane region" description="Helical" evidence="1">
    <location>
        <begin position="95"/>
        <end position="118"/>
    </location>
</feature>
<keyword evidence="1" id="KW-0812">Transmembrane</keyword>
<accession>A0A140IDF0</accession>
<dbReference type="EMBL" id="CP014646">
    <property type="protein sequence ID" value="AMO35775.1"/>
    <property type="molecule type" value="Genomic_DNA"/>
</dbReference>
<evidence type="ECO:0000313" key="3">
    <source>
        <dbReference type="Proteomes" id="UP000036902"/>
    </source>
</evidence>
<dbReference type="AlphaFoldDB" id="A0A140IDF0"/>
<proteinExistence type="predicted"/>
<gene>
    <name evidence="2" type="ORF">AC731_001725</name>
</gene>